<keyword evidence="10" id="KW-1185">Reference proteome</keyword>
<keyword evidence="3" id="KW-0732">Signal</keyword>
<accession>A0A317PM79</accession>
<evidence type="ECO:0000256" key="3">
    <source>
        <dbReference type="ARBA" id="ARBA00022729"/>
    </source>
</evidence>
<dbReference type="GO" id="GO:0008658">
    <property type="term" value="F:penicillin binding"/>
    <property type="evidence" value="ECO:0007669"/>
    <property type="project" value="InterPro"/>
</dbReference>
<dbReference type="InterPro" id="IPR012338">
    <property type="entry name" value="Beta-lactam/transpept-like"/>
</dbReference>
<reference evidence="9 10" key="1">
    <citation type="submission" date="2018-05" db="EMBL/GenBank/DDBJ databases">
        <title>Genomic Encyclopedia of Type Strains, Phase IV (KMG-IV): sequencing the most valuable type-strain genomes for metagenomic binning, comparative biology and taxonomic classification.</title>
        <authorList>
            <person name="Goeker M."/>
        </authorList>
    </citation>
    <scope>NUCLEOTIDE SEQUENCE [LARGE SCALE GENOMIC DNA]</scope>
    <source>
        <strain evidence="9 10">DSM 16791</strain>
    </source>
</reference>
<feature type="modified residue" description="N6-carboxylysine" evidence="6">
    <location>
        <position position="63"/>
    </location>
</feature>
<evidence type="ECO:0000259" key="8">
    <source>
        <dbReference type="Pfam" id="PF00905"/>
    </source>
</evidence>
<keyword evidence="4 7" id="KW-0378">Hydrolase</keyword>
<protein>
    <recommendedName>
        <fullName evidence="2 7">Beta-lactamase</fullName>
        <ecNumber evidence="2 7">3.5.2.6</ecNumber>
    </recommendedName>
</protein>
<gene>
    <name evidence="9" type="ORF">DFR52_102521</name>
</gene>
<organism evidence="9 10">
    <name type="scientific">Hoeflea marina</name>
    <dbReference type="NCBI Taxonomy" id="274592"/>
    <lineage>
        <taxon>Bacteria</taxon>
        <taxon>Pseudomonadati</taxon>
        <taxon>Pseudomonadota</taxon>
        <taxon>Alphaproteobacteria</taxon>
        <taxon>Hyphomicrobiales</taxon>
        <taxon>Rhizobiaceae</taxon>
        <taxon>Hoeflea</taxon>
    </lineage>
</organism>
<name>A0A317PM79_9HYPH</name>
<dbReference type="GO" id="GO:0046677">
    <property type="term" value="P:response to antibiotic"/>
    <property type="evidence" value="ECO:0007669"/>
    <property type="project" value="UniProtKB-UniRule"/>
</dbReference>
<evidence type="ECO:0000256" key="7">
    <source>
        <dbReference type="RuleBase" id="RU361140"/>
    </source>
</evidence>
<dbReference type="EMBL" id="QGTR01000002">
    <property type="protein sequence ID" value="PWW01857.1"/>
    <property type="molecule type" value="Genomic_DNA"/>
</dbReference>
<dbReference type="PROSITE" id="PS00337">
    <property type="entry name" value="BETA_LACTAMASE_D"/>
    <property type="match status" value="1"/>
</dbReference>
<evidence type="ECO:0000256" key="2">
    <source>
        <dbReference type="ARBA" id="ARBA00012865"/>
    </source>
</evidence>
<dbReference type="Gene3D" id="3.40.710.10">
    <property type="entry name" value="DD-peptidase/beta-lactamase superfamily"/>
    <property type="match status" value="1"/>
</dbReference>
<evidence type="ECO:0000256" key="1">
    <source>
        <dbReference type="ARBA" id="ARBA00007898"/>
    </source>
</evidence>
<dbReference type="NCBIfam" id="NF000270">
    <property type="entry name" value="bla_class_D_alt"/>
    <property type="match status" value="1"/>
</dbReference>
<dbReference type="InterPro" id="IPR002137">
    <property type="entry name" value="Beta-lactam_class-D_AS"/>
</dbReference>
<dbReference type="GO" id="GO:0017001">
    <property type="term" value="P:antibiotic catabolic process"/>
    <property type="evidence" value="ECO:0007669"/>
    <property type="project" value="InterPro"/>
</dbReference>
<keyword evidence="5 7" id="KW-0046">Antibiotic resistance</keyword>
<comment type="similarity">
    <text evidence="1 7">Belongs to the class-D beta-lactamase family.</text>
</comment>
<evidence type="ECO:0000313" key="10">
    <source>
        <dbReference type="Proteomes" id="UP000246352"/>
    </source>
</evidence>
<dbReference type="Pfam" id="PF00905">
    <property type="entry name" value="Transpeptidase"/>
    <property type="match status" value="1"/>
</dbReference>
<dbReference type="AlphaFoldDB" id="A0A317PM79"/>
<proteinExistence type="inferred from homology"/>
<dbReference type="OrthoDB" id="9762883at2"/>
<sequence length="277" mass="30281">MILHPATRLGRQLAGAVLFAVLLLSATGARARPVCMIVAATDGAILHEDGDCRSRVTPASTFKIALSLMGFDSGFLKGPHDPVLPYRKGDPAWGGKSWTRPNDPESWLRHSVVWYSQRITHALGADALTRYATAFGYGNADLRGDPGKDNGLERAWIASSLQISPLEQVLFLGRLVERRLTVAASAIDRTEAIVETRTVGAWTIWGKTGSAYPRLADGSFDRARAWGWYVGWARRDGRTLVFARLDRDESRQPVSSGLRARDALLAGWEELAGSLPD</sequence>
<dbReference type="SUPFAM" id="SSF56601">
    <property type="entry name" value="beta-lactamase/transpeptidase-like"/>
    <property type="match status" value="1"/>
</dbReference>
<feature type="domain" description="Penicillin-binding protein transpeptidase" evidence="8">
    <location>
        <begin position="52"/>
        <end position="248"/>
    </location>
</feature>
<evidence type="ECO:0000256" key="5">
    <source>
        <dbReference type="ARBA" id="ARBA00023251"/>
    </source>
</evidence>
<feature type="active site" description="Acyl-ester intermediate" evidence="6">
    <location>
        <position position="60"/>
    </location>
</feature>
<evidence type="ECO:0000256" key="6">
    <source>
        <dbReference type="PIRSR" id="PIRSR602137-50"/>
    </source>
</evidence>
<dbReference type="RefSeq" id="WP_110031612.1">
    <property type="nucleotide sequence ID" value="NZ_QGTR01000002.1"/>
</dbReference>
<evidence type="ECO:0000313" key="9">
    <source>
        <dbReference type="EMBL" id="PWW01857.1"/>
    </source>
</evidence>
<dbReference type="InterPro" id="IPR001460">
    <property type="entry name" value="PCN-bd_Tpept"/>
</dbReference>
<dbReference type="GO" id="GO:0008800">
    <property type="term" value="F:beta-lactamase activity"/>
    <property type="evidence" value="ECO:0007669"/>
    <property type="project" value="UniProtKB-UniRule"/>
</dbReference>
<comment type="catalytic activity">
    <reaction evidence="7">
        <text>a beta-lactam + H2O = a substituted beta-amino acid</text>
        <dbReference type="Rhea" id="RHEA:20401"/>
        <dbReference type="ChEBI" id="CHEBI:15377"/>
        <dbReference type="ChEBI" id="CHEBI:35627"/>
        <dbReference type="ChEBI" id="CHEBI:140347"/>
        <dbReference type="EC" id="3.5.2.6"/>
    </reaction>
</comment>
<comment type="caution">
    <text evidence="9">The sequence shown here is derived from an EMBL/GenBank/DDBJ whole genome shotgun (WGS) entry which is preliminary data.</text>
</comment>
<dbReference type="Proteomes" id="UP000246352">
    <property type="component" value="Unassembled WGS sequence"/>
</dbReference>
<evidence type="ECO:0000256" key="4">
    <source>
        <dbReference type="ARBA" id="ARBA00022801"/>
    </source>
</evidence>
<dbReference type="EC" id="3.5.2.6" evidence="2 7"/>